<keyword evidence="3" id="KW-1185">Reference proteome</keyword>
<dbReference type="EMBL" id="JAQOSO010000020">
    <property type="protein sequence ID" value="MDJ1173361.1"/>
    <property type="molecule type" value="Genomic_DNA"/>
</dbReference>
<evidence type="ECO:0000313" key="2">
    <source>
        <dbReference type="EMBL" id="MDJ1173361.1"/>
    </source>
</evidence>
<dbReference type="RefSeq" id="WP_283765727.1">
    <property type="nucleotide sequence ID" value="NZ_JAQOSO010000020.1"/>
</dbReference>
<dbReference type="NCBIfam" id="NF047752">
    <property type="entry name" value="MntA_antitoxin"/>
    <property type="match status" value="1"/>
</dbReference>
<dbReference type="SUPFAM" id="SSF81301">
    <property type="entry name" value="Nucleotidyltransferase"/>
    <property type="match status" value="1"/>
</dbReference>
<dbReference type="PANTHER" id="PTHR43852">
    <property type="entry name" value="NUCLEOTIDYLTRANSFERASE"/>
    <property type="match status" value="1"/>
</dbReference>
<dbReference type="InterPro" id="IPR041633">
    <property type="entry name" value="Polbeta"/>
</dbReference>
<dbReference type="Gene3D" id="3.30.460.10">
    <property type="entry name" value="Beta Polymerase, domain 2"/>
    <property type="match status" value="1"/>
</dbReference>
<feature type="domain" description="Polymerase beta nucleotidyltransferase" evidence="1">
    <location>
        <begin position="17"/>
        <end position="112"/>
    </location>
</feature>
<dbReference type="InterPro" id="IPR043519">
    <property type="entry name" value="NT_sf"/>
</dbReference>
<dbReference type="Pfam" id="PF18765">
    <property type="entry name" value="Polbeta"/>
    <property type="match status" value="1"/>
</dbReference>
<comment type="caution">
    <text evidence="2">The sequence shown here is derived from an EMBL/GenBank/DDBJ whole genome shotgun (WGS) entry which is preliminary data.</text>
</comment>
<sequence>MDAEIQSSLQSLHESSQQILAKMPYLKMLVLFGSRARGDNQENSDWDFAVLYDEELREPILKQNAWRWLEAFHILGEIFGLNDDNMDIVELNHCSRLIAHYVARDGKVIYEQTPGEFENFQRNYLMSDTELKQMRRDLRQKLERSLQRKGV</sequence>
<dbReference type="Proteomes" id="UP001235849">
    <property type="component" value="Unassembled WGS sequence"/>
</dbReference>
<evidence type="ECO:0000259" key="1">
    <source>
        <dbReference type="Pfam" id="PF18765"/>
    </source>
</evidence>
<accession>A0ABT7B4D0</accession>
<dbReference type="PANTHER" id="PTHR43852:SF3">
    <property type="entry name" value="NUCLEOTIDYLTRANSFERASE"/>
    <property type="match status" value="1"/>
</dbReference>
<evidence type="ECO:0000313" key="3">
    <source>
        <dbReference type="Proteomes" id="UP001235849"/>
    </source>
</evidence>
<dbReference type="CDD" id="cd05403">
    <property type="entry name" value="NT_KNTase_like"/>
    <property type="match status" value="1"/>
</dbReference>
<reference evidence="2 3" key="1">
    <citation type="submission" date="2023-01" db="EMBL/GenBank/DDBJ databases">
        <title>Novel diversity within Roseofilum (Cyanobacteria; Desertifilaceae) from marine benthic mats with descriptions of four novel species.</title>
        <authorList>
            <person name="Wang Y."/>
            <person name="Berthold D.E."/>
            <person name="Hu J."/>
            <person name="Lefler F.W."/>
            <person name="Laughinghouse H.D. IV."/>
        </authorList>
    </citation>
    <scope>NUCLEOTIDE SEQUENCE [LARGE SCALE GENOMIC DNA]</scope>
    <source>
        <strain evidence="2 3">BLCC-M114</strain>
    </source>
</reference>
<organism evidence="2 3">
    <name type="scientific">Roseofilum capinflatum BLCC-M114</name>
    <dbReference type="NCBI Taxonomy" id="3022440"/>
    <lineage>
        <taxon>Bacteria</taxon>
        <taxon>Bacillati</taxon>
        <taxon>Cyanobacteriota</taxon>
        <taxon>Cyanophyceae</taxon>
        <taxon>Desertifilales</taxon>
        <taxon>Desertifilaceae</taxon>
        <taxon>Roseofilum</taxon>
        <taxon>Roseofilum capinflatum</taxon>
    </lineage>
</organism>
<dbReference type="InterPro" id="IPR052930">
    <property type="entry name" value="TA_antitoxin_MntA"/>
</dbReference>
<proteinExistence type="predicted"/>
<gene>
    <name evidence="2" type="ORF">PMG25_04570</name>
</gene>
<protein>
    <submittedName>
        <fullName evidence="2">Nucleotidyltransferase domain-containing protein</fullName>
    </submittedName>
</protein>
<name>A0ABT7B4D0_9CYAN</name>